<feature type="transmembrane region" description="Helical" evidence="1">
    <location>
        <begin position="172"/>
        <end position="189"/>
    </location>
</feature>
<name>A0A4Y9ELG9_9SPHN</name>
<dbReference type="InterPro" id="IPR013424">
    <property type="entry name" value="Ice-binding_C"/>
</dbReference>
<dbReference type="InterPro" id="IPR008979">
    <property type="entry name" value="Galactose-bd-like_sf"/>
</dbReference>
<keyword evidence="2" id="KW-0732">Signal</keyword>
<evidence type="ECO:0000256" key="2">
    <source>
        <dbReference type="SAM" id="SignalP"/>
    </source>
</evidence>
<feature type="domain" description="Ice-binding protein C-terminal" evidence="3">
    <location>
        <begin position="169"/>
        <end position="192"/>
    </location>
</feature>
<feature type="signal peptide" evidence="2">
    <location>
        <begin position="1"/>
        <end position="22"/>
    </location>
</feature>
<evidence type="ECO:0000259" key="3">
    <source>
        <dbReference type="Pfam" id="PF07589"/>
    </source>
</evidence>
<protein>
    <submittedName>
        <fullName evidence="4">PEP-CTERM sorting domain-containing protein</fullName>
    </submittedName>
</protein>
<dbReference type="NCBIfam" id="TIGR02595">
    <property type="entry name" value="PEP_CTERM"/>
    <property type="match status" value="1"/>
</dbReference>
<sequence>MSFRSALIAAALVAGVATPASAVTNLIINGGFETGTFAGWTRTSTAPSGASTTAITTVPAEVHSGTYAAKLRTVGANTTNTLSQTIATVNARPYVLTYWLRNNDNRGRVIDSLTVTAGPSSAFYANRPSFAYTPFNQYFVANSTSSIISFAFKHVSPGFYLDDVSVSMVPEPAAWGLMVAGFGMVGFAMRRRVRTVAA</sequence>
<dbReference type="Gene3D" id="2.60.120.260">
    <property type="entry name" value="Galactose-binding domain-like"/>
    <property type="match status" value="1"/>
</dbReference>
<keyword evidence="1" id="KW-0812">Transmembrane</keyword>
<evidence type="ECO:0000313" key="5">
    <source>
        <dbReference type="Proteomes" id="UP000297737"/>
    </source>
</evidence>
<reference evidence="4 5" key="1">
    <citation type="submission" date="2019-02" db="EMBL/GenBank/DDBJ databases">
        <title>Polymorphobacter sp. isolated from the lake at the Tibet of China.</title>
        <authorList>
            <person name="Li A."/>
        </authorList>
    </citation>
    <scope>NUCLEOTIDE SEQUENCE [LARGE SCALE GENOMIC DNA]</scope>
    <source>
        <strain evidence="4 5">DJ1R-1</strain>
    </source>
</reference>
<keyword evidence="1" id="KW-1133">Transmembrane helix</keyword>
<proteinExistence type="predicted"/>
<dbReference type="SUPFAM" id="SSF49785">
    <property type="entry name" value="Galactose-binding domain-like"/>
    <property type="match status" value="1"/>
</dbReference>
<dbReference type="RefSeq" id="WP_135246871.1">
    <property type="nucleotide sequence ID" value="NZ_SIHO01000003.1"/>
</dbReference>
<organism evidence="4 5">
    <name type="scientific">Glacieibacterium arshaanense</name>
    <dbReference type="NCBI Taxonomy" id="2511025"/>
    <lineage>
        <taxon>Bacteria</taxon>
        <taxon>Pseudomonadati</taxon>
        <taxon>Pseudomonadota</taxon>
        <taxon>Alphaproteobacteria</taxon>
        <taxon>Sphingomonadales</taxon>
        <taxon>Sphingosinicellaceae</taxon>
        <taxon>Glacieibacterium</taxon>
    </lineage>
</organism>
<evidence type="ECO:0000313" key="4">
    <source>
        <dbReference type="EMBL" id="TFU01367.1"/>
    </source>
</evidence>
<accession>A0A4Y9ELG9</accession>
<dbReference type="Pfam" id="PF07589">
    <property type="entry name" value="PEP-CTERM"/>
    <property type="match status" value="1"/>
</dbReference>
<keyword evidence="5" id="KW-1185">Reference proteome</keyword>
<gene>
    <name evidence="4" type="ORF">EUV02_13845</name>
</gene>
<evidence type="ECO:0000256" key="1">
    <source>
        <dbReference type="SAM" id="Phobius"/>
    </source>
</evidence>
<keyword evidence="1" id="KW-0472">Membrane</keyword>
<dbReference type="NCBIfam" id="NF035944">
    <property type="entry name" value="PEPxxWA-CTERM"/>
    <property type="match status" value="1"/>
</dbReference>
<dbReference type="AlphaFoldDB" id="A0A4Y9ELG9"/>
<comment type="caution">
    <text evidence="4">The sequence shown here is derived from an EMBL/GenBank/DDBJ whole genome shotgun (WGS) entry which is preliminary data.</text>
</comment>
<dbReference type="EMBL" id="SIHO01000003">
    <property type="protein sequence ID" value="TFU01367.1"/>
    <property type="molecule type" value="Genomic_DNA"/>
</dbReference>
<feature type="chain" id="PRO_5021235325" evidence="2">
    <location>
        <begin position="23"/>
        <end position="198"/>
    </location>
</feature>
<dbReference type="Proteomes" id="UP000297737">
    <property type="component" value="Unassembled WGS sequence"/>
</dbReference>
<dbReference type="OrthoDB" id="7874461at2"/>